<name>A0A427XUX8_9TREE</name>
<comment type="similarity">
    <text evidence="1">Belongs to the arylamine N-acetyltransferase family.</text>
</comment>
<dbReference type="RefSeq" id="XP_028476891.1">
    <property type="nucleotide sequence ID" value="XM_028622998.1"/>
</dbReference>
<dbReference type="Proteomes" id="UP000279236">
    <property type="component" value="Unassembled WGS sequence"/>
</dbReference>
<dbReference type="Gene3D" id="3.30.2140.10">
    <property type="entry name" value="Arylamine N-acetyltransferase"/>
    <property type="match status" value="2"/>
</dbReference>
<dbReference type="GO" id="GO:0016407">
    <property type="term" value="F:acetyltransferase activity"/>
    <property type="evidence" value="ECO:0007669"/>
    <property type="project" value="InterPro"/>
</dbReference>
<proteinExistence type="inferred from homology"/>
<evidence type="ECO:0000313" key="2">
    <source>
        <dbReference type="EMBL" id="RSH82659.1"/>
    </source>
</evidence>
<accession>A0A427XUX8</accession>
<dbReference type="Pfam" id="PF00797">
    <property type="entry name" value="Acetyltransf_2"/>
    <property type="match status" value="1"/>
</dbReference>
<dbReference type="EMBL" id="RSCE01000005">
    <property type="protein sequence ID" value="RSH82659.1"/>
    <property type="molecule type" value="Genomic_DNA"/>
</dbReference>
<gene>
    <name evidence="2" type="primary">NAT1</name>
    <name evidence="2" type="ORF">EHS24_007653</name>
</gene>
<dbReference type="AlphaFoldDB" id="A0A427XUX8"/>
<dbReference type="PANTHER" id="PTHR11786:SF0">
    <property type="entry name" value="ARYLAMINE N-ACETYLTRANSFERASE 4-RELATED"/>
    <property type="match status" value="1"/>
</dbReference>
<dbReference type="InterPro" id="IPR038765">
    <property type="entry name" value="Papain-like_cys_pep_sf"/>
</dbReference>
<dbReference type="PANTHER" id="PTHR11786">
    <property type="entry name" value="N-HYDROXYARYLAMINE O-ACETYLTRANSFERASE"/>
    <property type="match status" value="1"/>
</dbReference>
<evidence type="ECO:0000313" key="3">
    <source>
        <dbReference type="Proteomes" id="UP000279236"/>
    </source>
</evidence>
<dbReference type="Gene3D" id="2.40.128.150">
    <property type="entry name" value="Cysteine proteinases"/>
    <property type="match status" value="1"/>
</dbReference>
<dbReference type="STRING" id="105984.A0A427XUX8"/>
<dbReference type="InterPro" id="IPR001447">
    <property type="entry name" value="Arylamine_N-AcTrfase"/>
</dbReference>
<dbReference type="OrthoDB" id="3349226at2759"/>
<organism evidence="2 3">
    <name type="scientific">Apiotrichum porosum</name>
    <dbReference type="NCBI Taxonomy" id="105984"/>
    <lineage>
        <taxon>Eukaryota</taxon>
        <taxon>Fungi</taxon>
        <taxon>Dikarya</taxon>
        <taxon>Basidiomycota</taxon>
        <taxon>Agaricomycotina</taxon>
        <taxon>Tremellomycetes</taxon>
        <taxon>Trichosporonales</taxon>
        <taxon>Trichosporonaceae</taxon>
        <taxon>Apiotrichum</taxon>
    </lineage>
</organism>
<keyword evidence="2" id="KW-0808">Transferase</keyword>
<keyword evidence="3" id="KW-1185">Reference proteome</keyword>
<evidence type="ECO:0000256" key="1">
    <source>
        <dbReference type="ARBA" id="ARBA00006547"/>
    </source>
</evidence>
<dbReference type="GeneID" id="39592196"/>
<comment type="caution">
    <text evidence="2">The sequence shown here is derived from an EMBL/GenBank/DDBJ whole genome shotgun (WGS) entry which is preliminary data.</text>
</comment>
<protein>
    <submittedName>
        <fullName evidence="2">N-terminal acetyltransferase</fullName>
    </submittedName>
</protein>
<dbReference type="SUPFAM" id="SSF54001">
    <property type="entry name" value="Cysteine proteinases"/>
    <property type="match status" value="1"/>
</dbReference>
<reference evidence="2 3" key="1">
    <citation type="submission" date="2018-11" db="EMBL/GenBank/DDBJ databases">
        <title>Genome sequence of Apiotrichum porosum DSM 27194.</title>
        <authorList>
            <person name="Aliyu H."/>
            <person name="Gorte O."/>
            <person name="Ochsenreither K."/>
        </authorList>
    </citation>
    <scope>NUCLEOTIDE SEQUENCE [LARGE SCALE GENOMIC DNA]</scope>
    <source>
        <strain evidence="2 3">DSM 27194</strain>
    </source>
</reference>
<sequence>MVASPSLSERYLKRLGATAPTTRDLASLTTLLEAHLRAIPFDTITPFIGQAVSLDPDATLSFAALGELGFNVEYVLARVYISPGITRPMAKTHTAVVVSLPEGKFLFDPGFGGYTPTMPVQLGVGDDAQEGKWGTFRAVSAANSIVTSDRRGDDVHTVMETLVNGTWMAMYGLTKGPVVEADIEAFNWYVSTSPDSHFTKRLMLSRFAGVEKVTGIDASMKHRTASGVTDYSMDTLEQVGKVLRVDMQLGADDALVQKVYNRLLQVGAIKPE</sequence>